<name>A0ABW7SBF0_STRTE</name>
<organism evidence="6 7">
    <name type="scientific">Streptomyces tendae</name>
    <dbReference type="NCBI Taxonomy" id="1932"/>
    <lineage>
        <taxon>Bacteria</taxon>
        <taxon>Bacillati</taxon>
        <taxon>Actinomycetota</taxon>
        <taxon>Actinomycetes</taxon>
        <taxon>Kitasatosporales</taxon>
        <taxon>Streptomycetaceae</taxon>
        <taxon>Streptomyces</taxon>
    </lineage>
</organism>
<evidence type="ECO:0000256" key="2">
    <source>
        <dbReference type="ARBA" id="ARBA00022553"/>
    </source>
</evidence>
<evidence type="ECO:0000313" key="7">
    <source>
        <dbReference type="Proteomes" id="UP001610810"/>
    </source>
</evidence>
<dbReference type="PANTHER" id="PTHR43775:SF51">
    <property type="entry name" value="INACTIVE PHENOLPHTHIOCEROL SYNTHESIS POLYKETIDE SYNTHASE TYPE I PKS1-RELATED"/>
    <property type="match status" value="1"/>
</dbReference>
<dbReference type="Gene3D" id="1.20.5.1140">
    <property type="entry name" value="Docking domain of the erythromycin polyketide synthase (DEBS)"/>
    <property type="match status" value="1"/>
</dbReference>
<keyword evidence="3" id="KW-0808">Transferase</keyword>
<dbReference type="PROSITE" id="PS50075">
    <property type="entry name" value="CARRIER"/>
    <property type="match status" value="1"/>
</dbReference>
<keyword evidence="4" id="KW-0511">Multifunctional enzyme</keyword>
<dbReference type="EMBL" id="JBIQWK010000027">
    <property type="protein sequence ID" value="MFI0577624.1"/>
    <property type="molecule type" value="Genomic_DNA"/>
</dbReference>
<dbReference type="InterPro" id="IPR050091">
    <property type="entry name" value="PKS_NRPS_Biosynth_Enz"/>
</dbReference>
<dbReference type="InterPro" id="IPR036347">
    <property type="entry name" value="DEBS_docking_sf"/>
</dbReference>
<dbReference type="Proteomes" id="UP001610810">
    <property type="component" value="Unassembled WGS sequence"/>
</dbReference>
<dbReference type="Pfam" id="PF09277">
    <property type="entry name" value="Erythro-docking"/>
    <property type="match status" value="1"/>
</dbReference>
<evidence type="ECO:0000313" key="6">
    <source>
        <dbReference type="EMBL" id="MFI0577624.1"/>
    </source>
</evidence>
<dbReference type="SUPFAM" id="SSF101166">
    <property type="entry name" value="Docking domain A of the erythromycin polyketide synthase (DEBS)"/>
    <property type="match status" value="1"/>
</dbReference>
<accession>A0ABW7SBF0</accession>
<gene>
    <name evidence="6" type="ORF">ACH3YB_39020</name>
</gene>
<comment type="caution">
    <text evidence="6">The sequence shown here is derived from an EMBL/GenBank/DDBJ whole genome shotgun (WGS) entry which is preliminary data.</text>
</comment>
<keyword evidence="7" id="KW-1185">Reference proteome</keyword>
<dbReference type="RefSeq" id="WP_398353772.1">
    <property type="nucleotide sequence ID" value="NZ_JBIQWK010000027.1"/>
</dbReference>
<dbReference type="InterPro" id="IPR036736">
    <property type="entry name" value="ACP-like_sf"/>
</dbReference>
<proteinExistence type="predicted"/>
<dbReference type="Pfam" id="PF00550">
    <property type="entry name" value="PP-binding"/>
    <property type="match status" value="1"/>
</dbReference>
<evidence type="ECO:0000256" key="1">
    <source>
        <dbReference type="ARBA" id="ARBA00022450"/>
    </source>
</evidence>
<dbReference type="SUPFAM" id="SSF47336">
    <property type="entry name" value="ACP-like"/>
    <property type="match status" value="1"/>
</dbReference>
<keyword evidence="2" id="KW-0597">Phosphoprotein</keyword>
<evidence type="ECO:0000256" key="3">
    <source>
        <dbReference type="ARBA" id="ARBA00022679"/>
    </source>
</evidence>
<dbReference type="InterPro" id="IPR009081">
    <property type="entry name" value="PP-bd_ACP"/>
</dbReference>
<dbReference type="SMART" id="SM00823">
    <property type="entry name" value="PKS_PP"/>
    <property type="match status" value="1"/>
</dbReference>
<dbReference type="Gene3D" id="1.10.1200.10">
    <property type="entry name" value="ACP-like"/>
    <property type="match status" value="1"/>
</dbReference>
<evidence type="ECO:0000259" key="5">
    <source>
        <dbReference type="PROSITE" id="PS50075"/>
    </source>
</evidence>
<keyword evidence="1" id="KW-0596">Phosphopantetheine</keyword>
<feature type="non-terminal residue" evidence="6">
    <location>
        <position position="1"/>
    </location>
</feature>
<dbReference type="InterPro" id="IPR020806">
    <property type="entry name" value="PKS_PP-bd"/>
</dbReference>
<evidence type="ECO:0000256" key="4">
    <source>
        <dbReference type="ARBA" id="ARBA00023268"/>
    </source>
</evidence>
<feature type="domain" description="Carrier" evidence="5">
    <location>
        <begin position="71"/>
        <end position="146"/>
    </location>
</feature>
<protein>
    <submittedName>
        <fullName evidence="6">Phosphopantetheine-binding protein</fullName>
    </submittedName>
</protein>
<dbReference type="InterPro" id="IPR015357">
    <property type="entry name" value="EryA2_docking"/>
</dbReference>
<reference evidence="6 7" key="1">
    <citation type="submission" date="2024-10" db="EMBL/GenBank/DDBJ databases">
        <authorList>
            <person name="Wannawong T."/>
            <person name="Kuncharoen N."/>
            <person name="Mhuantong W."/>
        </authorList>
    </citation>
    <scope>NUCLEOTIDE SEQUENCE [LARGE SCALE GENOMIC DNA]</scope>
    <source>
        <strain evidence="6 7">CALK1-4</strain>
    </source>
</reference>
<sequence>VEGLGLFDAGLLVGEPVVVPLPLNMAALRAQPATVPHLLRHLARVSTRSTAGSGTALMGRLAGLGQKERERLLLEVVREQVAVVLGHAGAEAVEADRAFKELGFDSLTAVSLRNQLNGVTGLELPATLVFDHPTARDVAALIQDSLAPVDTDGSRQLMTEVDRLEAALAAVSPAGDGRARITTRLETLLRRWNAAEPDVETAEDEADLSAASDEELFDLLDSELGTS</sequence>
<dbReference type="SMART" id="SM01294">
    <property type="entry name" value="PKS_PP_betabranch"/>
    <property type="match status" value="1"/>
</dbReference>
<dbReference type="PANTHER" id="PTHR43775">
    <property type="entry name" value="FATTY ACID SYNTHASE"/>
    <property type="match status" value="1"/>
</dbReference>